<dbReference type="InterPro" id="IPR028082">
    <property type="entry name" value="Peripla_BP_I"/>
</dbReference>
<dbReference type="PANTHER" id="PTHR30146:SF67">
    <property type="entry name" value="HTH-TYPE TRANSCRIPTIONAL REGULATOR ASCG"/>
    <property type="match status" value="1"/>
</dbReference>
<dbReference type="Pfam" id="PF13377">
    <property type="entry name" value="Peripla_BP_3"/>
    <property type="match status" value="1"/>
</dbReference>
<keyword evidence="2" id="KW-0238">DNA-binding</keyword>
<keyword evidence="3" id="KW-0804">Transcription</keyword>
<sequence length="350" mass="38279">MSNILEVSKLAGVSKATVSRVINGNGNVGEQNRERVLDAIATLNFRPSKTAQALATNKTNTVAVVFPESNRSKWGVLLPVIAKELQKHQMSLNLVCTSSDATSEYETIVQLQGQCDAVLLYSRVLSDKHIQKLHKELTIPLVVMNRSSDTLTYPTVSIDQSQLTKMAMEHLIAKGHRHIACITGPTDNPSGQARMKGYIEALYKADLGFNPLLIATSDYQLNGGYQACMQLLELRVKFTAIVCFNNKMAIGAGQALKQKGIDIPSQVSIVSIDNSEMDSFFEPQLTSVDKPAKEMAKQAIQLLLGRIKQCEPIKSVTLYGKLIMGKSVASPTGFSPRTTNTTLRNTHSVE</sequence>
<keyword evidence="6" id="KW-1185">Reference proteome</keyword>
<evidence type="ECO:0000256" key="2">
    <source>
        <dbReference type="ARBA" id="ARBA00023125"/>
    </source>
</evidence>
<comment type="caution">
    <text evidence="5">The sequence shown here is derived from an EMBL/GenBank/DDBJ whole genome shotgun (WGS) entry which is preliminary data.</text>
</comment>
<dbReference type="InterPro" id="IPR046335">
    <property type="entry name" value="LacI/GalR-like_sensor"/>
</dbReference>
<dbReference type="SUPFAM" id="SSF47413">
    <property type="entry name" value="lambda repressor-like DNA-binding domains"/>
    <property type="match status" value="1"/>
</dbReference>
<dbReference type="Gene3D" id="3.40.50.2300">
    <property type="match status" value="2"/>
</dbReference>
<dbReference type="Proteomes" id="UP000590068">
    <property type="component" value="Unassembled WGS sequence"/>
</dbReference>
<proteinExistence type="predicted"/>
<dbReference type="Pfam" id="PF00356">
    <property type="entry name" value="LacI"/>
    <property type="match status" value="1"/>
</dbReference>
<name>A0ABX1UC76_9VIBR</name>
<evidence type="ECO:0000259" key="4">
    <source>
        <dbReference type="PROSITE" id="PS50932"/>
    </source>
</evidence>
<dbReference type="PROSITE" id="PS50932">
    <property type="entry name" value="HTH_LACI_2"/>
    <property type="match status" value="1"/>
</dbReference>
<dbReference type="InterPro" id="IPR010982">
    <property type="entry name" value="Lambda_DNA-bd_dom_sf"/>
</dbReference>
<reference evidence="5 6" key="1">
    <citation type="submission" date="2020-04" db="EMBL/GenBank/DDBJ databases">
        <title>WGS-Seq of Vibrio isolated by the O'Toole Lab.</title>
        <authorList>
            <person name="Mckone K.P."/>
            <person name="Whitaker R."/>
            <person name="Sevigney J.L."/>
            <person name="Herring J.B."/>
            <person name="O'Toole G."/>
        </authorList>
    </citation>
    <scope>NUCLEOTIDE SEQUENCE [LARGE SCALE GENOMIC DNA]</scope>
    <source>
        <strain evidence="5 6">BS_02</strain>
    </source>
</reference>
<accession>A0ABX1UC76</accession>
<organism evidence="5 6">
    <name type="scientific">Vibrio breoganii</name>
    <dbReference type="NCBI Taxonomy" id="553239"/>
    <lineage>
        <taxon>Bacteria</taxon>
        <taxon>Pseudomonadati</taxon>
        <taxon>Pseudomonadota</taxon>
        <taxon>Gammaproteobacteria</taxon>
        <taxon>Vibrionales</taxon>
        <taxon>Vibrionaceae</taxon>
        <taxon>Vibrio</taxon>
    </lineage>
</organism>
<dbReference type="SUPFAM" id="SSF53822">
    <property type="entry name" value="Periplasmic binding protein-like I"/>
    <property type="match status" value="1"/>
</dbReference>
<dbReference type="SMART" id="SM00354">
    <property type="entry name" value="HTH_LACI"/>
    <property type="match status" value="1"/>
</dbReference>
<evidence type="ECO:0000313" key="5">
    <source>
        <dbReference type="EMBL" id="NMR71058.1"/>
    </source>
</evidence>
<dbReference type="Gene3D" id="1.10.260.40">
    <property type="entry name" value="lambda repressor-like DNA-binding domains"/>
    <property type="match status" value="1"/>
</dbReference>
<protein>
    <submittedName>
        <fullName evidence="5">LacI family transcriptional regulator</fullName>
    </submittedName>
</protein>
<dbReference type="CDD" id="cd01392">
    <property type="entry name" value="HTH_LacI"/>
    <property type="match status" value="1"/>
</dbReference>
<feature type="domain" description="HTH lacI-type" evidence="4">
    <location>
        <begin position="2"/>
        <end position="56"/>
    </location>
</feature>
<dbReference type="RefSeq" id="WP_102454867.1">
    <property type="nucleotide sequence ID" value="NZ_JABBXC010000025.1"/>
</dbReference>
<evidence type="ECO:0000256" key="3">
    <source>
        <dbReference type="ARBA" id="ARBA00023163"/>
    </source>
</evidence>
<evidence type="ECO:0000313" key="6">
    <source>
        <dbReference type="Proteomes" id="UP000590068"/>
    </source>
</evidence>
<dbReference type="EMBL" id="JABCJR010000028">
    <property type="protein sequence ID" value="NMR71058.1"/>
    <property type="molecule type" value="Genomic_DNA"/>
</dbReference>
<dbReference type="InterPro" id="IPR000843">
    <property type="entry name" value="HTH_LacI"/>
</dbReference>
<keyword evidence="1" id="KW-0805">Transcription regulation</keyword>
<evidence type="ECO:0000256" key="1">
    <source>
        <dbReference type="ARBA" id="ARBA00023015"/>
    </source>
</evidence>
<gene>
    <name evidence="5" type="ORF">HJ568_13980</name>
</gene>
<dbReference type="PANTHER" id="PTHR30146">
    <property type="entry name" value="LACI-RELATED TRANSCRIPTIONAL REPRESSOR"/>
    <property type="match status" value="1"/>
</dbReference>